<dbReference type="PATRIC" id="fig|28092.6.peg.2720"/>
<keyword evidence="1" id="KW-0285">Flavoprotein</keyword>
<dbReference type="GO" id="GO:0016705">
    <property type="term" value="F:oxidoreductase activity, acting on paired donors, with incorporation or reduction of molecular oxygen"/>
    <property type="evidence" value="ECO:0007669"/>
    <property type="project" value="InterPro"/>
</dbReference>
<evidence type="ECO:0008006" key="7">
    <source>
        <dbReference type="Google" id="ProtNLM"/>
    </source>
</evidence>
<dbReference type="EMBL" id="LAQU01000010">
    <property type="protein sequence ID" value="KKB63390.1"/>
    <property type="molecule type" value="Genomic_DNA"/>
</dbReference>
<dbReference type="Proteomes" id="UP000033618">
    <property type="component" value="Unassembled WGS sequence"/>
</dbReference>
<dbReference type="GO" id="GO:0004497">
    <property type="term" value="F:monooxygenase activity"/>
    <property type="evidence" value="ECO:0007669"/>
    <property type="project" value="UniProtKB-KW"/>
</dbReference>
<sequence>MENIVSTASTSNPRRMKLGAFLMETGHHIAAWRHPQTDDAGDLDFSHYAELANVAERAKFDAVFFADNVGINNWDDDAFLRDKDSGRYFDTEKMHVLNY</sequence>
<dbReference type="Gene3D" id="3.20.20.30">
    <property type="entry name" value="Luciferase-like domain"/>
    <property type="match status" value="1"/>
</dbReference>
<evidence type="ECO:0000313" key="6">
    <source>
        <dbReference type="Proteomes" id="UP000033618"/>
    </source>
</evidence>
<keyword evidence="2" id="KW-0288">FMN</keyword>
<dbReference type="SUPFAM" id="SSF51679">
    <property type="entry name" value="Bacterial luciferase-like"/>
    <property type="match status" value="1"/>
</dbReference>
<dbReference type="InterPro" id="IPR051260">
    <property type="entry name" value="Diverse_substr_monoxygenases"/>
</dbReference>
<organism evidence="5 6">
    <name type="scientific">Robbsia andropogonis</name>
    <dbReference type="NCBI Taxonomy" id="28092"/>
    <lineage>
        <taxon>Bacteria</taxon>
        <taxon>Pseudomonadati</taxon>
        <taxon>Pseudomonadota</taxon>
        <taxon>Betaproteobacteria</taxon>
        <taxon>Burkholderiales</taxon>
        <taxon>Burkholderiaceae</taxon>
        <taxon>Robbsia</taxon>
    </lineage>
</organism>
<keyword evidence="4" id="KW-0503">Monooxygenase</keyword>
<evidence type="ECO:0000256" key="2">
    <source>
        <dbReference type="ARBA" id="ARBA00022643"/>
    </source>
</evidence>
<name>A0A0F5K0C2_9BURK</name>
<protein>
    <recommendedName>
        <fullName evidence="7">Nitrilotriacetate monooxygenase</fullName>
    </recommendedName>
</protein>
<evidence type="ECO:0000256" key="4">
    <source>
        <dbReference type="ARBA" id="ARBA00023033"/>
    </source>
</evidence>
<evidence type="ECO:0000256" key="3">
    <source>
        <dbReference type="ARBA" id="ARBA00023002"/>
    </source>
</evidence>
<dbReference type="PANTHER" id="PTHR30011">
    <property type="entry name" value="ALKANESULFONATE MONOOXYGENASE-RELATED"/>
    <property type="match status" value="1"/>
</dbReference>
<evidence type="ECO:0000313" key="5">
    <source>
        <dbReference type="EMBL" id="KKB63390.1"/>
    </source>
</evidence>
<dbReference type="InterPro" id="IPR036661">
    <property type="entry name" value="Luciferase-like_sf"/>
</dbReference>
<keyword evidence="6" id="KW-1185">Reference proteome</keyword>
<comment type="caution">
    <text evidence="5">The sequence shown here is derived from an EMBL/GenBank/DDBJ whole genome shotgun (WGS) entry which is preliminary data.</text>
</comment>
<dbReference type="STRING" id="28092.WM40_11605"/>
<reference evidence="5 6" key="1">
    <citation type="submission" date="2015-03" db="EMBL/GenBank/DDBJ databases">
        <title>Draft Genome Sequence of Burkholderia andropogonis type strain ICMP2807, isolated from Sorghum bicolor.</title>
        <authorList>
            <person name="Lopes-Santos L."/>
            <person name="Castro D.B."/>
            <person name="Ottoboni L.M."/>
            <person name="Park D."/>
            <person name="Weirc B.S."/>
            <person name="Destefano S.A."/>
        </authorList>
    </citation>
    <scope>NUCLEOTIDE SEQUENCE [LARGE SCALE GENOMIC DNA]</scope>
    <source>
        <strain evidence="5 6">ICMP2807</strain>
    </source>
</reference>
<dbReference type="AlphaFoldDB" id="A0A0F5K0C2"/>
<proteinExistence type="predicted"/>
<dbReference type="PANTHER" id="PTHR30011:SF16">
    <property type="entry name" value="C2H2 FINGER DOMAIN TRANSCRIPTION FACTOR (EUROFUNG)-RELATED"/>
    <property type="match status" value="1"/>
</dbReference>
<gene>
    <name evidence="5" type="ORF">WM40_11605</name>
</gene>
<keyword evidence="3" id="KW-0560">Oxidoreductase</keyword>
<evidence type="ECO:0000256" key="1">
    <source>
        <dbReference type="ARBA" id="ARBA00022630"/>
    </source>
</evidence>
<accession>A0A0F5K0C2</accession>